<dbReference type="EMBL" id="JACDQQ010001390">
    <property type="protein sequence ID" value="MBA0086189.1"/>
    <property type="molecule type" value="Genomic_DNA"/>
</dbReference>
<name>A0A7V8SXN8_9BACT</name>
<feature type="non-terminal residue" evidence="2">
    <location>
        <position position="190"/>
    </location>
</feature>
<keyword evidence="1" id="KW-0732">Signal</keyword>
<comment type="caution">
    <text evidence="2">The sequence shown here is derived from an EMBL/GenBank/DDBJ whole genome shotgun (WGS) entry which is preliminary data.</text>
</comment>
<dbReference type="AlphaFoldDB" id="A0A7V8SXN8"/>
<evidence type="ECO:0000313" key="3">
    <source>
        <dbReference type="Proteomes" id="UP000567293"/>
    </source>
</evidence>
<keyword evidence="3" id="KW-1185">Reference proteome</keyword>
<feature type="signal peptide" evidence="1">
    <location>
        <begin position="1"/>
        <end position="22"/>
    </location>
</feature>
<proteinExistence type="predicted"/>
<reference evidence="2" key="1">
    <citation type="submission" date="2020-06" db="EMBL/GenBank/DDBJ databases">
        <title>Legume-microbial interactions unlock mineral nutrients during tropical forest succession.</title>
        <authorList>
            <person name="Epihov D.Z."/>
        </authorList>
    </citation>
    <scope>NUCLEOTIDE SEQUENCE [LARGE SCALE GENOMIC DNA]</scope>
    <source>
        <strain evidence="2">Pan2503</strain>
    </source>
</reference>
<evidence type="ECO:0000313" key="2">
    <source>
        <dbReference type="EMBL" id="MBA0086189.1"/>
    </source>
</evidence>
<sequence>MDLLPYRIAMALVALTATRFWAQAPSPVTIGNFENTGFITAGYRFVDVHGYRPKYEELFDLNPGFRVTEVGLYGSVKEGTQPFADGYSLTLSGLGGDPFATAQLTARKTNLYDLRVSYLQSYYYWNRNDNVSSNGFTAITSNHDWATVRKLGSANLSVTATPNLRFTLEYFRNSRDGTTFTTRPMDYFGS</sequence>
<organism evidence="2 3">
    <name type="scientific">Candidatus Acidiferrum panamense</name>
    <dbReference type="NCBI Taxonomy" id="2741543"/>
    <lineage>
        <taxon>Bacteria</taxon>
        <taxon>Pseudomonadati</taxon>
        <taxon>Acidobacteriota</taxon>
        <taxon>Terriglobia</taxon>
        <taxon>Candidatus Acidiferrales</taxon>
        <taxon>Candidatus Acidiferrum</taxon>
    </lineage>
</organism>
<gene>
    <name evidence="2" type="ORF">HRJ53_14475</name>
</gene>
<evidence type="ECO:0000256" key="1">
    <source>
        <dbReference type="SAM" id="SignalP"/>
    </source>
</evidence>
<accession>A0A7V8SXN8</accession>
<protein>
    <submittedName>
        <fullName evidence="2">Uncharacterized protein</fullName>
    </submittedName>
</protein>
<feature type="chain" id="PRO_5031054757" evidence="1">
    <location>
        <begin position="23"/>
        <end position="190"/>
    </location>
</feature>
<dbReference type="Proteomes" id="UP000567293">
    <property type="component" value="Unassembled WGS sequence"/>
</dbReference>